<feature type="region of interest" description="Disordered" evidence="16">
    <location>
        <begin position="661"/>
        <end position="705"/>
    </location>
</feature>
<feature type="domain" description="FAD-binding PCMH-type" evidence="18">
    <location>
        <begin position="298"/>
        <end position="478"/>
    </location>
</feature>
<evidence type="ECO:0000256" key="5">
    <source>
        <dbReference type="ARBA" id="ARBA00022714"/>
    </source>
</evidence>
<dbReference type="FunFam" id="3.30.465.10:FF:000004">
    <property type="entry name" value="Xanthine dehydrogenase/oxidase"/>
    <property type="match status" value="1"/>
</dbReference>
<dbReference type="SUPFAM" id="SSF54292">
    <property type="entry name" value="2Fe-2S ferredoxin-like"/>
    <property type="match status" value="1"/>
</dbReference>
<feature type="binding site" evidence="14">
    <location>
        <position position="424"/>
    </location>
    <ligand>
        <name>FAD</name>
        <dbReference type="ChEBI" id="CHEBI:57692"/>
    </ligand>
</feature>
<evidence type="ECO:0000256" key="4">
    <source>
        <dbReference type="ARBA" id="ARBA00022630"/>
    </source>
</evidence>
<feature type="binding site" evidence="15">
    <location>
        <position position="170"/>
    </location>
    <ligand>
        <name>[2Fe-2S] cluster</name>
        <dbReference type="ChEBI" id="CHEBI:190135"/>
        <label>2</label>
    </ligand>
</feature>
<dbReference type="GO" id="GO:0016491">
    <property type="term" value="F:oxidoreductase activity"/>
    <property type="evidence" value="ECO:0007669"/>
    <property type="project" value="UniProtKB-KW"/>
</dbReference>
<feature type="active site" description="Proton acceptor" evidence="13">
    <location>
        <position position="1438"/>
    </location>
</feature>
<dbReference type="InterPro" id="IPR036683">
    <property type="entry name" value="CO_DH_flav_C_dom_sf"/>
</dbReference>
<keyword evidence="4" id="KW-0285">Flavoprotein</keyword>
<dbReference type="InterPro" id="IPR001041">
    <property type="entry name" value="2Fe-2S_ferredoxin-type"/>
</dbReference>
<feature type="binding site" evidence="15">
    <location>
        <position position="168"/>
    </location>
    <ligand>
        <name>[2Fe-2S] cluster</name>
        <dbReference type="ChEBI" id="CHEBI:190135"/>
        <label>2</label>
    </ligand>
</feature>
<dbReference type="InterPro" id="IPR002888">
    <property type="entry name" value="2Fe-2S-bd"/>
</dbReference>
<dbReference type="InterPro" id="IPR046867">
    <property type="entry name" value="AldOxase/xan_DH_MoCoBD2"/>
</dbReference>
<evidence type="ECO:0000256" key="13">
    <source>
        <dbReference type="PIRSR" id="PIRSR000127-1"/>
    </source>
</evidence>
<evidence type="ECO:0000256" key="9">
    <source>
        <dbReference type="ARBA" id="ARBA00023004"/>
    </source>
</evidence>
<dbReference type="FunFam" id="3.30.365.10:FF:000002">
    <property type="entry name" value="Xanthine dehydrogenase oxidase"/>
    <property type="match status" value="1"/>
</dbReference>
<feature type="binding site" evidence="15">
    <location>
        <position position="68"/>
    </location>
    <ligand>
        <name>[2Fe-2S] cluster</name>
        <dbReference type="ChEBI" id="CHEBI:190135"/>
        <label>1</label>
    </ligand>
</feature>
<feature type="binding site" evidence="15">
    <location>
        <position position="93"/>
    </location>
    <ligand>
        <name>[2Fe-2S] cluster</name>
        <dbReference type="ChEBI" id="CHEBI:190135"/>
        <label>1</label>
    </ligand>
</feature>
<keyword evidence="11" id="KW-0520">NAD</keyword>
<dbReference type="Gene3D" id="1.10.150.120">
    <property type="entry name" value="[2Fe-2S]-binding domain"/>
    <property type="match status" value="1"/>
</dbReference>
<feature type="binding site" evidence="15">
    <location>
        <position position="63"/>
    </location>
    <ligand>
        <name>[2Fe-2S] cluster</name>
        <dbReference type="ChEBI" id="CHEBI:190135"/>
        <label>1</label>
    </ligand>
</feature>
<dbReference type="InterPro" id="IPR016169">
    <property type="entry name" value="FAD-bd_PCMH_sub2"/>
</dbReference>
<dbReference type="SUPFAM" id="SSF56003">
    <property type="entry name" value="Molybdenum cofactor-binding domain"/>
    <property type="match status" value="1"/>
</dbReference>
<dbReference type="SUPFAM" id="SSF54665">
    <property type="entry name" value="CO dehydrogenase molybdoprotein N-domain-like"/>
    <property type="match status" value="1"/>
</dbReference>
<dbReference type="Proteomes" id="UP000751190">
    <property type="component" value="Unassembled WGS sequence"/>
</dbReference>
<dbReference type="SUPFAM" id="SSF56176">
    <property type="entry name" value="FAD-binding/transporter-associated domain-like"/>
    <property type="match status" value="1"/>
</dbReference>
<dbReference type="Pfam" id="PF03450">
    <property type="entry name" value="CO_deh_flav_C"/>
    <property type="match status" value="1"/>
</dbReference>
<dbReference type="Gene3D" id="3.30.390.50">
    <property type="entry name" value="CO dehydrogenase flavoprotein, C-terminal domain"/>
    <property type="match status" value="1"/>
</dbReference>
<dbReference type="InterPro" id="IPR016167">
    <property type="entry name" value="FAD-bd_PCMH_sub1"/>
</dbReference>
<evidence type="ECO:0000313" key="19">
    <source>
        <dbReference type="EMBL" id="KAG8460062.1"/>
    </source>
</evidence>
<comment type="cofactor">
    <cofactor evidence="15">
        <name>[2Fe-2S] cluster</name>
        <dbReference type="ChEBI" id="CHEBI:190135"/>
    </cofactor>
    <text evidence="15">Binds 2 [2Fe-2S] clusters.</text>
</comment>
<dbReference type="Pfam" id="PF20256">
    <property type="entry name" value="MoCoBD_2"/>
    <property type="match status" value="1"/>
</dbReference>
<evidence type="ECO:0000259" key="17">
    <source>
        <dbReference type="PROSITE" id="PS51085"/>
    </source>
</evidence>
<dbReference type="InterPro" id="IPR006058">
    <property type="entry name" value="2Fe2S_fd_BS"/>
</dbReference>
<dbReference type="Pfam" id="PF00941">
    <property type="entry name" value="FAD_binding_5"/>
    <property type="match status" value="1"/>
</dbReference>
<dbReference type="InterPro" id="IPR005107">
    <property type="entry name" value="CO_DH_flav_C"/>
</dbReference>
<dbReference type="PROSITE" id="PS51085">
    <property type="entry name" value="2FE2S_FER_2"/>
    <property type="match status" value="1"/>
</dbReference>
<dbReference type="InterPro" id="IPR036010">
    <property type="entry name" value="2Fe-2S_ferredoxin-like_sf"/>
</dbReference>
<feature type="binding site" evidence="14">
    <location>
        <position position="487"/>
    </location>
    <ligand>
        <name>FAD</name>
        <dbReference type="ChEBI" id="CHEBI:57692"/>
    </ligand>
</feature>
<dbReference type="GO" id="GO:0071949">
    <property type="term" value="F:FAD binding"/>
    <property type="evidence" value="ECO:0007669"/>
    <property type="project" value="InterPro"/>
</dbReference>
<keyword evidence="7 14" id="KW-0274">FAD</keyword>
<evidence type="ECO:0000256" key="6">
    <source>
        <dbReference type="ARBA" id="ARBA00022723"/>
    </source>
</evidence>
<dbReference type="Pfam" id="PF01315">
    <property type="entry name" value="Ald_Xan_dh_C"/>
    <property type="match status" value="1"/>
</dbReference>
<name>A0A8J5XAY3_DIALT</name>
<protein>
    <recommendedName>
        <fullName evidence="21">Xanthine dehydrogenase</fullName>
    </recommendedName>
</protein>
<feature type="binding site" evidence="14">
    <location>
        <begin position="326"/>
        <end position="333"/>
    </location>
    <ligand>
        <name>FAD</name>
        <dbReference type="ChEBI" id="CHEBI:57692"/>
    </ligand>
</feature>
<dbReference type="PANTHER" id="PTHR45444">
    <property type="entry name" value="XANTHINE DEHYDROGENASE"/>
    <property type="match status" value="1"/>
</dbReference>
<feature type="binding site" evidence="14">
    <location>
        <position position="1162"/>
    </location>
    <ligand>
        <name>substrate</name>
    </ligand>
</feature>
<dbReference type="OrthoDB" id="8300278at2759"/>
<gene>
    <name evidence="19" type="ORF">KFE25_014207</name>
</gene>
<keyword evidence="5 15" id="KW-0001">2Fe-2S</keyword>
<dbReference type="GO" id="GO:0005506">
    <property type="term" value="F:iron ion binding"/>
    <property type="evidence" value="ECO:0007669"/>
    <property type="project" value="InterPro"/>
</dbReference>
<dbReference type="Gene3D" id="3.10.20.30">
    <property type="match status" value="1"/>
</dbReference>
<dbReference type="InterPro" id="IPR012675">
    <property type="entry name" value="Beta-grasp_dom_sf"/>
</dbReference>
<feature type="binding site" evidence="15">
    <location>
        <position position="1064"/>
    </location>
    <ligand>
        <name>Mo-molybdopterin</name>
        <dbReference type="ChEBI" id="CHEBI:71302"/>
    </ligand>
    <ligandPart>
        <name>Mo</name>
        <dbReference type="ChEBI" id="CHEBI:28685"/>
    </ligandPart>
</feature>
<dbReference type="GO" id="GO:0051537">
    <property type="term" value="F:2 iron, 2 sulfur cluster binding"/>
    <property type="evidence" value="ECO:0007669"/>
    <property type="project" value="UniProtKB-KW"/>
</dbReference>
<comment type="cofactor">
    <cofactor evidence="12">
        <name>[2Fe-2S] cluster</name>
        <dbReference type="ChEBI" id="CHEBI:190135"/>
    </cofactor>
</comment>
<dbReference type="FunFam" id="3.30.43.10:FF:000001">
    <property type="entry name" value="Xanthine dehydrogenase/oxidase"/>
    <property type="match status" value="1"/>
</dbReference>
<feature type="binding site" evidence="15">
    <location>
        <position position="908"/>
    </location>
    <ligand>
        <name>Mo-molybdopterin</name>
        <dbReference type="ChEBI" id="CHEBI:71302"/>
    </ligand>
    <ligandPart>
        <name>Mo</name>
        <dbReference type="ChEBI" id="CHEBI:28685"/>
    </ligandPart>
</feature>
<evidence type="ECO:0000256" key="7">
    <source>
        <dbReference type="ARBA" id="ARBA00022827"/>
    </source>
</evidence>
<dbReference type="InterPro" id="IPR016166">
    <property type="entry name" value="FAD-bd_PCMH"/>
</dbReference>
<dbReference type="SUPFAM" id="SSF47741">
    <property type="entry name" value="CO dehydrogenase ISP C-domain like"/>
    <property type="match status" value="1"/>
</dbReference>
<keyword evidence="6 15" id="KW-0479">Metal-binding</keyword>
<evidence type="ECO:0000256" key="8">
    <source>
        <dbReference type="ARBA" id="ARBA00023002"/>
    </source>
</evidence>
<keyword evidence="8" id="KW-0560">Oxidoreductase</keyword>
<dbReference type="PROSITE" id="PS51387">
    <property type="entry name" value="FAD_PCMH"/>
    <property type="match status" value="1"/>
</dbReference>
<dbReference type="InterPro" id="IPR036884">
    <property type="entry name" value="2Fe-2S-bd_dom_sf"/>
</dbReference>
<dbReference type="Pfam" id="PF00111">
    <property type="entry name" value="Fer2"/>
    <property type="match status" value="1"/>
</dbReference>
<evidence type="ECO:0000256" key="10">
    <source>
        <dbReference type="ARBA" id="ARBA00023014"/>
    </source>
</evidence>
<comment type="similarity">
    <text evidence="2">Belongs to the xanthine dehydrogenase family.</text>
</comment>
<feature type="binding site" evidence="14">
    <location>
        <position position="1066"/>
    </location>
    <ligand>
        <name>substrate</name>
    </ligand>
</feature>
<dbReference type="Gene3D" id="3.30.465.10">
    <property type="match status" value="1"/>
</dbReference>
<feature type="binding site" evidence="15">
    <location>
        <position position="939"/>
    </location>
    <ligand>
        <name>Mo-molybdopterin</name>
        <dbReference type="ChEBI" id="CHEBI:71302"/>
    </ligand>
    <ligandPart>
        <name>Mo</name>
        <dbReference type="ChEBI" id="CHEBI:28685"/>
    </ligandPart>
</feature>
<dbReference type="EMBL" id="JAGTXO010000035">
    <property type="protein sequence ID" value="KAG8460062.1"/>
    <property type="molecule type" value="Genomic_DNA"/>
</dbReference>
<dbReference type="InterPro" id="IPR000674">
    <property type="entry name" value="Ald_Oxase/Xan_DH_a/b"/>
</dbReference>
<dbReference type="SUPFAM" id="SSF55447">
    <property type="entry name" value="CO dehydrogenase flavoprotein C-terminal domain-like"/>
    <property type="match status" value="1"/>
</dbReference>
<evidence type="ECO:0000259" key="18">
    <source>
        <dbReference type="PROSITE" id="PS51387"/>
    </source>
</evidence>
<dbReference type="InterPro" id="IPR008274">
    <property type="entry name" value="AldOxase/xan_DH_MoCoBD1"/>
</dbReference>
<feature type="binding site" evidence="15">
    <location>
        <position position="133"/>
    </location>
    <ligand>
        <name>[2Fe-2S] cluster</name>
        <dbReference type="ChEBI" id="CHEBI:190135"/>
        <label>2</label>
    </ligand>
</feature>
<feature type="binding site" evidence="14">
    <location>
        <position position="401"/>
    </location>
    <ligand>
        <name>FAD</name>
        <dbReference type="ChEBI" id="CHEBI:57692"/>
    </ligand>
</feature>
<evidence type="ECO:0000256" key="11">
    <source>
        <dbReference type="ARBA" id="ARBA00023027"/>
    </source>
</evidence>
<evidence type="ECO:0000256" key="16">
    <source>
        <dbReference type="SAM" id="MobiDB-lite"/>
    </source>
</evidence>
<evidence type="ECO:0008006" key="21">
    <source>
        <dbReference type="Google" id="ProtNLM"/>
    </source>
</evidence>
<dbReference type="InterPro" id="IPR036856">
    <property type="entry name" value="Ald_Oxase/Xan_DH_a/b_sf"/>
</dbReference>
<dbReference type="Gene3D" id="3.30.365.10">
    <property type="entry name" value="Aldehyde oxidase/xanthine dehydrogenase, molybdopterin binding domain"/>
    <property type="match status" value="4"/>
</dbReference>
<dbReference type="SMART" id="SM01092">
    <property type="entry name" value="CO_deh_flav_C"/>
    <property type="match status" value="1"/>
</dbReference>
<dbReference type="PROSITE" id="PS00197">
    <property type="entry name" value="2FE2S_FER_1"/>
    <property type="match status" value="1"/>
</dbReference>
<dbReference type="InterPro" id="IPR037165">
    <property type="entry name" value="AldOxase/xan_DH_Mopterin-bd_sf"/>
</dbReference>
<dbReference type="InterPro" id="IPR036318">
    <property type="entry name" value="FAD-bd_PCMH-like_sf"/>
</dbReference>
<feature type="domain" description="2Fe-2S ferredoxin-type" evidence="17">
    <location>
        <begin position="25"/>
        <end position="111"/>
    </location>
</feature>
<comment type="cofactor">
    <cofactor evidence="15">
        <name>Mo-molybdopterin</name>
        <dbReference type="ChEBI" id="CHEBI:71302"/>
    </cofactor>
    <text evidence="15">Binds 1 Mo-molybdopterin (Mo-MPT) cofactor per subunit.</text>
</comment>
<feature type="binding site" evidence="14">
    <location>
        <position position="1032"/>
    </location>
    <ligand>
        <name>substrate</name>
    </ligand>
</feature>
<evidence type="ECO:0000256" key="15">
    <source>
        <dbReference type="PIRSR" id="PIRSR000127-3"/>
    </source>
</evidence>
<dbReference type="FunFam" id="3.10.20.30:FF:000012">
    <property type="entry name" value="Xanthine dehydrogenase/oxidase"/>
    <property type="match status" value="1"/>
</dbReference>
<reference evidence="19" key="1">
    <citation type="submission" date="2021-05" db="EMBL/GenBank/DDBJ databases">
        <title>The genome of the haptophyte Pavlova lutheri (Diacronema luteri, Pavlovales) - a model for lipid biosynthesis in eukaryotic algae.</title>
        <authorList>
            <person name="Hulatt C.J."/>
            <person name="Posewitz M.C."/>
        </authorList>
    </citation>
    <scope>NUCLEOTIDE SEQUENCE</scope>
    <source>
        <strain evidence="19">NIVA-4/92</strain>
    </source>
</reference>
<accession>A0A8J5XAY3</accession>
<evidence type="ECO:0000256" key="2">
    <source>
        <dbReference type="ARBA" id="ARBA00006849"/>
    </source>
</evidence>
<dbReference type="InterPro" id="IPR002346">
    <property type="entry name" value="Mopterin_DH_FAD-bd"/>
</dbReference>
<feature type="binding site" evidence="15">
    <location>
        <position position="136"/>
    </location>
    <ligand>
        <name>[2Fe-2S] cluster</name>
        <dbReference type="ChEBI" id="CHEBI:190135"/>
        <label>2</label>
    </ligand>
</feature>
<dbReference type="OMA" id="PHPTQER"/>
<dbReference type="Pfam" id="PF01799">
    <property type="entry name" value="Fer2_2"/>
    <property type="match status" value="1"/>
</dbReference>
<evidence type="ECO:0000256" key="1">
    <source>
        <dbReference type="ARBA" id="ARBA00001974"/>
    </source>
</evidence>
<feature type="compositionally biased region" description="Low complexity" evidence="16">
    <location>
        <begin position="669"/>
        <end position="695"/>
    </location>
</feature>
<dbReference type="PIRSF" id="PIRSF000127">
    <property type="entry name" value="Xanthine_DH"/>
    <property type="match status" value="1"/>
</dbReference>
<evidence type="ECO:0000256" key="14">
    <source>
        <dbReference type="PIRSR" id="PIRSR000127-2"/>
    </source>
</evidence>
<dbReference type="Gene3D" id="3.30.43.10">
    <property type="entry name" value="Uridine Diphospho-n-acetylenolpyruvylglucosamine Reductase, domain 2"/>
    <property type="match status" value="1"/>
</dbReference>
<keyword evidence="3 15" id="KW-0500">Molybdenum</keyword>
<organism evidence="19 20">
    <name type="scientific">Diacronema lutheri</name>
    <name type="common">Unicellular marine alga</name>
    <name type="synonym">Monochrysis lutheri</name>
    <dbReference type="NCBI Taxonomy" id="2081491"/>
    <lineage>
        <taxon>Eukaryota</taxon>
        <taxon>Haptista</taxon>
        <taxon>Haptophyta</taxon>
        <taxon>Pavlovophyceae</taxon>
        <taxon>Pavlovales</taxon>
        <taxon>Pavlovaceae</taxon>
        <taxon>Diacronema</taxon>
    </lineage>
</organism>
<keyword evidence="9 15" id="KW-0408">Iron</keyword>
<comment type="cofactor">
    <cofactor evidence="1 14">
        <name>FAD</name>
        <dbReference type="ChEBI" id="CHEBI:57692"/>
    </cofactor>
</comment>
<sequence length="1512" mass="159230">MAARAPVEVAYEVAPPGIDLSVYRSSLVVYVNGARVDVPARESDVLLLDFLRARGLTGAKLGCGEGGCGACTVVISRHDAATGEARHTSVNACLMPLLAADGCDVTTVEGIGSTRTELHPVQQRMAEMHGAQCGFCTPGIVMAMYALFLNNPKAPVELIEESMDGNLCRCTGYRPIWDAAKSLCADAHREPAGAEAATQAERCVTCPHKDAAGQNGACSHAHAHDGGAGAGAGAGAGEIEACAMHARAAVRSVVSSTANKLAEMHAATPYHATKAAERDAARARLPPELAAPLGPLRVNAGRLVWWRPRALADALNLKAAFPHARVVVGNTEVGIEARFKGQAPAVVIATQDVPELRDAVFTERGLELGASAPLSSVAELCERCAHASAVCEAAAQMLRWFASNQIRNVACLGGNLATASPISDMNPLLAAAGATLEIASAARGARLVPVRGFFKAYRTVDLAPDELIVRVHVPHAAPRFEYIVPYKQARRREDDISIVTATLRARFEPTADGWVCADAALAFGGLAPTTVLARQAAASLVGERWCDATFERAAAALAREVRVPDGAPGGQAEYRGALATSFLFKFFVHTSLRLGEAKAEADASAARALAEGAAPTRAPLPAAPLIAAAERTAARSWVTEPKPATSGTQTYAERLRPLPGLEQDKYPDAAAPSHAANGNANGHGNGTAAAAAAAAPKSGQSGQSVPHAAANLHVTGEATYVDDIPQPSGLLHAALVGSQRAAARIVAVDATAARAMRGVVRILFHADLPGKNDLGPVVHDEECFAEAVVHSVGQVIGIVVATSVREAREAAAAVRVEYEELDQFDGGSTEGRPIISIDDAIRAGSFYAVTDHTLESGPAVEPLLATAGAIVVEGEFRLGGQEHFYLESNTTLAVPTEGGGLALHTSTQAVAKTQNLVAHVCAIPAHKVVCHMRRMGGGFGGKETRSVPFSCAVAVAAHLLRVPVRLSLERDVDMQISGQRHAFLAKYRAAVLPASSAAADGSTPPPKLLALDVQLFSNGGCALDLSGPVMDRAIFHLDSCYKWPALRVRGRVCRTHQAPHTAFRGFGGPQGMMVAEAIMEHLACAAHADPVAFRSANLYAQGDETHFGQKLELWNVPAAWEQLQQSAELAQRRAAVSRFNGEHSWRKRGIAIVPTKFGINFTAKFMNQGGALVHVYTDGTVLVSHGGTEMGQGLHTKVCQIVAHALDVPLSDVHIAETASDKVANSMPTAASMSNDLYAMAALDACEQILKRLAPVRKSLPPGAPLKAVAAKANFERVDLSAHGFFAVDDARCGYDWALEPPPRKPDGTPDNARRGLPFNYFTQGVAIAEVELDVLTGDHAVLRADLLVDVGSTINAPLDVGQIEGAFAQGVGLCTIEEVVWADDEHSWVQPRGRLLTRGPGAYKLPSFNDVPRDLRVGLMQRVANPFAVHSSKAVGEPPLFLGFSVFMALRDAVRAARVEHLGASAHAHFTLHSPATSERLRMACADRFARMAVELNGRGDVGSYVPKGSF</sequence>
<proteinExistence type="inferred from homology"/>
<dbReference type="SMART" id="SM01008">
    <property type="entry name" value="Ald_Xan_dh_C"/>
    <property type="match status" value="1"/>
</dbReference>
<dbReference type="Pfam" id="PF02738">
    <property type="entry name" value="MoCoBD_1"/>
    <property type="match status" value="1"/>
</dbReference>
<evidence type="ECO:0000256" key="12">
    <source>
        <dbReference type="ARBA" id="ARBA00034078"/>
    </source>
</evidence>
<feature type="binding site" evidence="15">
    <location>
        <position position="71"/>
    </location>
    <ligand>
        <name>[2Fe-2S] cluster</name>
        <dbReference type="ChEBI" id="CHEBI:190135"/>
        <label>1</label>
    </ligand>
</feature>
<keyword evidence="20" id="KW-1185">Reference proteome</keyword>
<evidence type="ECO:0000313" key="20">
    <source>
        <dbReference type="Proteomes" id="UP000751190"/>
    </source>
</evidence>
<feature type="binding site" evidence="14">
    <location>
        <position position="943"/>
    </location>
    <ligand>
        <name>substrate</name>
    </ligand>
</feature>
<evidence type="ECO:0000256" key="3">
    <source>
        <dbReference type="ARBA" id="ARBA00022505"/>
    </source>
</evidence>
<dbReference type="Gene3D" id="3.90.1170.50">
    <property type="entry name" value="Aldehyde oxidase/xanthine dehydrogenase, a/b hammerhead"/>
    <property type="match status" value="1"/>
</dbReference>
<feature type="binding site" evidence="15">
    <location>
        <position position="1231"/>
    </location>
    <ligand>
        <name>Mo-molybdopterin</name>
        <dbReference type="ChEBI" id="CHEBI:71302"/>
    </ligand>
    <ligandPart>
        <name>Mo</name>
        <dbReference type="ChEBI" id="CHEBI:28685"/>
    </ligandPart>
</feature>
<comment type="caution">
    <text evidence="19">The sequence shown here is derived from an EMBL/GenBank/DDBJ whole genome shotgun (WGS) entry which is preliminary data.</text>
</comment>
<keyword evidence="10 15" id="KW-0411">Iron-sulfur</keyword>
<dbReference type="InterPro" id="IPR016208">
    <property type="entry name" value="Ald_Oxase/xanthine_DH-like"/>
</dbReference>
<dbReference type="PANTHER" id="PTHR45444:SF3">
    <property type="entry name" value="XANTHINE DEHYDROGENASE"/>
    <property type="match status" value="1"/>
</dbReference>
<dbReference type="FunFam" id="3.30.365.10:FF:000001">
    <property type="entry name" value="Xanthine dehydrogenase oxidase"/>
    <property type="match status" value="1"/>
</dbReference>